<organism evidence="12 13">
    <name type="scientific">Mesobacillus persicus</name>
    <dbReference type="NCBI Taxonomy" id="930146"/>
    <lineage>
        <taxon>Bacteria</taxon>
        <taxon>Bacillati</taxon>
        <taxon>Bacillota</taxon>
        <taxon>Bacilli</taxon>
        <taxon>Bacillales</taxon>
        <taxon>Bacillaceae</taxon>
        <taxon>Mesobacillus</taxon>
    </lineage>
</organism>
<dbReference type="InterPro" id="IPR016195">
    <property type="entry name" value="Pol/histidinol_Pase-like"/>
</dbReference>
<keyword evidence="8" id="KW-0239">DNA-directed DNA polymerase</keyword>
<dbReference type="InterPro" id="IPR003141">
    <property type="entry name" value="Pol/His_phosphatase_N"/>
</dbReference>
<dbReference type="Pfam" id="PF14579">
    <property type="entry name" value="HHH_6"/>
    <property type="match status" value="1"/>
</dbReference>
<reference evidence="13" key="1">
    <citation type="submission" date="2016-10" db="EMBL/GenBank/DDBJ databases">
        <authorList>
            <person name="Varghese N."/>
            <person name="Submissions S."/>
        </authorList>
    </citation>
    <scope>NUCLEOTIDE SEQUENCE [LARGE SCALE GENOMIC DNA]</scope>
    <source>
        <strain evidence="13">B48,IBRC-M 10115,DSM 25386,CECT 8001</strain>
    </source>
</reference>
<dbReference type="InterPro" id="IPR004013">
    <property type="entry name" value="PHP_dom"/>
</dbReference>
<dbReference type="Gene3D" id="1.10.10.1600">
    <property type="entry name" value="Bacterial DNA polymerase III alpha subunit, thumb domain"/>
    <property type="match status" value="1"/>
</dbReference>
<dbReference type="GO" id="GO:0003676">
    <property type="term" value="F:nucleic acid binding"/>
    <property type="evidence" value="ECO:0007669"/>
    <property type="project" value="InterPro"/>
</dbReference>
<dbReference type="SUPFAM" id="SSF89550">
    <property type="entry name" value="PHP domain-like"/>
    <property type="match status" value="1"/>
</dbReference>
<keyword evidence="5" id="KW-0808">Transferase</keyword>
<dbReference type="Gene3D" id="1.10.150.870">
    <property type="match status" value="1"/>
</dbReference>
<dbReference type="Gene3D" id="3.20.20.140">
    <property type="entry name" value="Metal-dependent hydrolases"/>
    <property type="match status" value="1"/>
</dbReference>
<evidence type="ECO:0000313" key="13">
    <source>
        <dbReference type="Proteomes" id="UP000198553"/>
    </source>
</evidence>
<dbReference type="EC" id="2.7.7.7" evidence="3"/>
<dbReference type="InterPro" id="IPR011708">
    <property type="entry name" value="DNA_pol3_alpha_NTPase_dom"/>
</dbReference>
<dbReference type="PANTHER" id="PTHR32294:SF0">
    <property type="entry name" value="DNA POLYMERASE III SUBUNIT ALPHA"/>
    <property type="match status" value="1"/>
</dbReference>
<dbReference type="GO" id="GO:0008408">
    <property type="term" value="F:3'-5' exonuclease activity"/>
    <property type="evidence" value="ECO:0007669"/>
    <property type="project" value="InterPro"/>
</dbReference>
<dbReference type="NCBIfam" id="NF004226">
    <property type="entry name" value="PRK05673.1"/>
    <property type="match status" value="1"/>
</dbReference>
<dbReference type="InterPro" id="IPR004805">
    <property type="entry name" value="DnaE2/DnaE/PolC"/>
</dbReference>
<accession>A0A1H7XXF4</accession>
<evidence type="ECO:0000256" key="9">
    <source>
        <dbReference type="ARBA" id="ARBA00025611"/>
    </source>
</evidence>
<evidence type="ECO:0000256" key="6">
    <source>
        <dbReference type="ARBA" id="ARBA00022695"/>
    </source>
</evidence>
<name>A0A1H7XXF4_9BACI</name>
<sequence>MSFIHLHIYSSYSLLTSTIKVEELVRNAKEKGFLALALTDRNVMHGTIAFYKECLKNSIKPIIGMTVDVAANVDGEEAHPLVLLAANNEGFHNLIKISSAIQTKAPQGIPIKWLRHYARGLIALTPGLEGEIEQALLNDDRERALNSIELFSEIFGRNHFYLTLQNQGIAGQEELVKKMVLLADETGIQTTVTNRVHYLEPEDSFAQECLLAIKSGQKLQDDDRDRLNSNQFSLKKPKEMVDLFTEYPDALENTLKISEACNVMIDLTTRHLPKYPITNGKTADELLEELCFSGLNDRYLKPTTEQITRLKYELSVIKKMNFSDYFLIVWDFMKFSRDNGILTGPGRGSAAGSIVAFVLYITDVDPIGHELLFERFLNPERISMPDIDIDFPDHRRDQVIEYVANKYGELHVAQILTFGTLAAKAAVRDVGRVFGLNTKELDRLSRCIPSRLGVTLQEAYKESEPLRRFVSETELHEKLFHTAIKLEGLPRHTSTHAAGVVISEQPLTNLIPIQTGGGKILLTQYSMEHLEEAGLLKMDFLGLRNLSLIEGILSGINWKTGRKVDIRKIPLEDEETFQLLSEGDTSGVFQLESDGMRKVLQKLQPTRFEDIVAVNALYRPGPMENIPLFIDRKHGKEPVEYPHPDLKGILENTYGVIVYQEQIMQIASKLAGFSLGEADLLRRAVSKKKKEVLDKERAHFVSGAIKKGYQEQTANQIYDLIVRFANYGFNRSHAVAYSLIAYQLAFLKANYPLFFLSTLMTSSIGNETKIAQYARELKQKKFKLLPPSVNKSSFGFQVEGDSVRFSLTAIKGVGASALKEIFQARKQKPFADLFDFCIRVPQKALNRKTLEALVHSGAFDEFGHDRATLLATLDVAIEHAQLIAPDGSDQFGLFGDNEFEIKPKYVKVDPLKVEDKLAFEKEVLGMYLSTHPVSVKGKEIAQAGAQHLADQRPGGKTRVGVYITEAKMIRTKKGEPMAFLTLSDPSGEMEAVVFPVVYKRSGPQLNQGEIALLEGKIEERDGKRQFIVQAVLDIDKEIKSMPTVFLKIERDAQNPNKLNELKKILKEYKGLNPVILHYADLEKTVLLGDDYKINGTDSCINSLKQFLGEKNVVLRK</sequence>
<comment type="similarity">
    <text evidence="2">Belongs to the DNA polymerase type-C family. DnaE subfamily.</text>
</comment>
<dbReference type="Pfam" id="PF17657">
    <property type="entry name" value="DNA_pol3_finger"/>
    <property type="match status" value="1"/>
</dbReference>
<dbReference type="OrthoDB" id="9803237at2"/>
<evidence type="ECO:0000256" key="8">
    <source>
        <dbReference type="ARBA" id="ARBA00022932"/>
    </source>
</evidence>
<evidence type="ECO:0000256" key="10">
    <source>
        <dbReference type="ARBA" id="ARBA00049244"/>
    </source>
</evidence>
<dbReference type="InterPro" id="IPR004365">
    <property type="entry name" value="NA-bd_OB_tRNA"/>
</dbReference>
<keyword evidence="13" id="KW-1185">Reference proteome</keyword>
<dbReference type="GO" id="GO:0003887">
    <property type="term" value="F:DNA-directed DNA polymerase activity"/>
    <property type="evidence" value="ECO:0007669"/>
    <property type="project" value="UniProtKB-KW"/>
</dbReference>
<keyword evidence="7" id="KW-0235">DNA replication</keyword>
<dbReference type="AlphaFoldDB" id="A0A1H7XXF4"/>
<dbReference type="Pfam" id="PF02811">
    <property type="entry name" value="PHP"/>
    <property type="match status" value="1"/>
</dbReference>
<evidence type="ECO:0000256" key="2">
    <source>
        <dbReference type="ARBA" id="ARBA00009496"/>
    </source>
</evidence>
<comment type="function">
    <text evidence="9">DNA polymerase III is a complex, multichain enzyme responsible for most of the replicative synthesis in bacteria. This DNA polymerase also exhibits 3' to 5' exonuclease activity. The alpha chain is the DNA polymerase.</text>
</comment>
<dbReference type="RefSeq" id="WP_090741564.1">
    <property type="nucleotide sequence ID" value="NZ_FOBW01000002.1"/>
</dbReference>
<protein>
    <recommendedName>
        <fullName evidence="4">DNA polymerase III subunit alpha</fullName>
        <ecNumber evidence="3">2.7.7.7</ecNumber>
    </recommendedName>
</protein>
<dbReference type="InterPro" id="IPR029460">
    <property type="entry name" value="DNAPol_HHH"/>
</dbReference>
<dbReference type="GO" id="GO:0005737">
    <property type="term" value="C:cytoplasm"/>
    <property type="evidence" value="ECO:0007669"/>
    <property type="project" value="UniProtKB-SubCell"/>
</dbReference>
<keyword evidence="6" id="KW-0548">Nucleotidyltransferase</keyword>
<dbReference type="EMBL" id="FOBW01000002">
    <property type="protein sequence ID" value="SEM37757.1"/>
    <property type="molecule type" value="Genomic_DNA"/>
</dbReference>
<evidence type="ECO:0000313" key="12">
    <source>
        <dbReference type="EMBL" id="SEM37757.1"/>
    </source>
</evidence>
<dbReference type="InterPro" id="IPR040982">
    <property type="entry name" value="DNA_pol3_finger"/>
</dbReference>
<comment type="subcellular location">
    <subcellularLocation>
        <location evidence="1">Cytoplasm</location>
    </subcellularLocation>
</comment>
<gene>
    <name evidence="12" type="ORF">SAMN05192533_102384</name>
</gene>
<dbReference type="CDD" id="cd04485">
    <property type="entry name" value="DnaE_OBF"/>
    <property type="match status" value="1"/>
</dbReference>
<comment type="catalytic activity">
    <reaction evidence="10">
        <text>DNA(n) + a 2'-deoxyribonucleoside 5'-triphosphate = DNA(n+1) + diphosphate</text>
        <dbReference type="Rhea" id="RHEA:22508"/>
        <dbReference type="Rhea" id="RHEA-COMP:17339"/>
        <dbReference type="Rhea" id="RHEA-COMP:17340"/>
        <dbReference type="ChEBI" id="CHEBI:33019"/>
        <dbReference type="ChEBI" id="CHEBI:61560"/>
        <dbReference type="ChEBI" id="CHEBI:173112"/>
        <dbReference type="EC" id="2.7.7.7"/>
    </reaction>
</comment>
<dbReference type="NCBIfam" id="TIGR00594">
    <property type="entry name" value="polc"/>
    <property type="match status" value="1"/>
</dbReference>
<evidence type="ECO:0000256" key="4">
    <source>
        <dbReference type="ARBA" id="ARBA00019114"/>
    </source>
</evidence>
<evidence type="ECO:0000259" key="11">
    <source>
        <dbReference type="SMART" id="SM00481"/>
    </source>
</evidence>
<dbReference type="Pfam" id="PF07733">
    <property type="entry name" value="DNA_pol3_alpha"/>
    <property type="match status" value="1"/>
</dbReference>
<evidence type="ECO:0000256" key="7">
    <source>
        <dbReference type="ARBA" id="ARBA00022705"/>
    </source>
</evidence>
<dbReference type="STRING" id="930146.SAMN05192533_102384"/>
<dbReference type="InterPro" id="IPR041931">
    <property type="entry name" value="DNA_pol3_alpha_thumb_dom"/>
</dbReference>
<dbReference type="Proteomes" id="UP000198553">
    <property type="component" value="Unassembled WGS sequence"/>
</dbReference>
<evidence type="ECO:0000256" key="1">
    <source>
        <dbReference type="ARBA" id="ARBA00004496"/>
    </source>
</evidence>
<feature type="domain" description="Polymerase/histidinol phosphatase N-terminal" evidence="11">
    <location>
        <begin position="4"/>
        <end position="71"/>
    </location>
</feature>
<dbReference type="SUPFAM" id="SSF160975">
    <property type="entry name" value="AF1531-like"/>
    <property type="match status" value="1"/>
</dbReference>
<dbReference type="PANTHER" id="PTHR32294">
    <property type="entry name" value="DNA POLYMERASE III SUBUNIT ALPHA"/>
    <property type="match status" value="1"/>
</dbReference>
<evidence type="ECO:0000256" key="5">
    <source>
        <dbReference type="ARBA" id="ARBA00022679"/>
    </source>
</evidence>
<dbReference type="Pfam" id="PF01336">
    <property type="entry name" value="tRNA_anti-codon"/>
    <property type="match status" value="1"/>
</dbReference>
<proteinExistence type="inferred from homology"/>
<evidence type="ECO:0000256" key="3">
    <source>
        <dbReference type="ARBA" id="ARBA00012417"/>
    </source>
</evidence>
<dbReference type="SMART" id="SM00481">
    <property type="entry name" value="POLIIIAc"/>
    <property type="match status" value="1"/>
</dbReference>
<dbReference type="GO" id="GO:0006260">
    <property type="term" value="P:DNA replication"/>
    <property type="evidence" value="ECO:0007669"/>
    <property type="project" value="UniProtKB-KW"/>
</dbReference>